<dbReference type="KEGG" id="tim:GMBLW1_36130"/>
<dbReference type="EMBL" id="LR593887">
    <property type="protein sequence ID" value="VTS08515.1"/>
    <property type="molecule type" value="Genomic_DNA"/>
</dbReference>
<proteinExistence type="predicted"/>
<dbReference type="Proteomes" id="UP000464378">
    <property type="component" value="Chromosome"/>
</dbReference>
<dbReference type="AlphaFoldDB" id="A0A6C2YVD9"/>
<accession>A0A6C2YVD9</accession>
<keyword evidence="2" id="KW-1185">Reference proteome</keyword>
<name>A0A6C2YVD9_9BACT</name>
<evidence type="ECO:0000313" key="1">
    <source>
        <dbReference type="EMBL" id="VIP05580.1"/>
    </source>
</evidence>
<dbReference type="InParanoid" id="A0A6C2YVD9"/>
<evidence type="ECO:0000313" key="2">
    <source>
        <dbReference type="Proteomes" id="UP000464378"/>
    </source>
</evidence>
<protein>
    <submittedName>
        <fullName evidence="1">Uncharacterized protein</fullName>
    </submittedName>
</protein>
<dbReference type="EMBL" id="LR586016">
    <property type="protein sequence ID" value="VIP05580.1"/>
    <property type="molecule type" value="Genomic_DNA"/>
</dbReference>
<gene>
    <name evidence="1" type="ORF">GMBLW1_36130</name>
</gene>
<organism evidence="1">
    <name type="scientific">Tuwongella immobilis</name>
    <dbReference type="NCBI Taxonomy" id="692036"/>
    <lineage>
        <taxon>Bacteria</taxon>
        <taxon>Pseudomonadati</taxon>
        <taxon>Planctomycetota</taxon>
        <taxon>Planctomycetia</taxon>
        <taxon>Gemmatales</taxon>
        <taxon>Gemmataceae</taxon>
        <taxon>Tuwongella</taxon>
    </lineage>
</organism>
<sequence length="67" mass="7852">MKRIIEAIASESARLARVTKEEHQFLCMMSRENYKSWFCDCQFYLGDGWSVWAHPRPSKAKSQQPEG</sequence>
<reference evidence="1" key="1">
    <citation type="submission" date="2019-04" db="EMBL/GenBank/DDBJ databases">
        <authorList>
            <consortium name="Science for Life Laboratories"/>
        </authorList>
    </citation>
    <scope>NUCLEOTIDE SEQUENCE</scope>
    <source>
        <strain evidence="1">MBLW1</strain>
    </source>
</reference>